<dbReference type="STRING" id="4537.A0A0E0LL79"/>
<dbReference type="Gramene" id="OPUNC07G14810.1">
    <property type="protein sequence ID" value="OPUNC07G14810.1"/>
    <property type="gene ID" value="OPUNC07G14810"/>
</dbReference>
<proteinExistence type="predicted"/>
<evidence type="ECO:0000313" key="1">
    <source>
        <dbReference type="EnsemblPlants" id="OPUNC07G14810.1"/>
    </source>
</evidence>
<organism evidence="1">
    <name type="scientific">Oryza punctata</name>
    <name type="common">Red rice</name>
    <dbReference type="NCBI Taxonomy" id="4537"/>
    <lineage>
        <taxon>Eukaryota</taxon>
        <taxon>Viridiplantae</taxon>
        <taxon>Streptophyta</taxon>
        <taxon>Embryophyta</taxon>
        <taxon>Tracheophyta</taxon>
        <taxon>Spermatophyta</taxon>
        <taxon>Magnoliopsida</taxon>
        <taxon>Liliopsida</taxon>
        <taxon>Poales</taxon>
        <taxon>Poaceae</taxon>
        <taxon>BOP clade</taxon>
        <taxon>Oryzoideae</taxon>
        <taxon>Oryzeae</taxon>
        <taxon>Oryzinae</taxon>
        <taxon>Oryza</taxon>
    </lineage>
</organism>
<dbReference type="AlphaFoldDB" id="A0A0E0LL79"/>
<keyword evidence="2" id="KW-1185">Reference proteome</keyword>
<dbReference type="HOGENOM" id="CLU_1512950_0_0_1"/>
<protein>
    <submittedName>
        <fullName evidence="1">Uncharacterized protein</fullName>
    </submittedName>
</protein>
<reference evidence="1" key="2">
    <citation type="submission" date="2018-05" db="EMBL/GenBank/DDBJ databases">
        <title>OpunRS2 (Oryza punctata Reference Sequence Version 2).</title>
        <authorList>
            <person name="Zhang J."/>
            <person name="Kudrna D."/>
            <person name="Lee S."/>
            <person name="Talag J."/>
            <person name="Welchert J."/>
            <person name="Wing R.A."/>
        </authorList>
    </citation>
    <scope>NUCLEOTIDE SEQUENCE [LARGE SCALE GENOMIC DNA]</scope>
</reference>
<accession>A0A0E0LL79</accession>
<dbReference type="EnsemblPlants" id="OPUNC07G14810.1">
    <property type="protein sequence ID" value="OPUNC07G14810.1"/>
    <property type="gene ID" value="OPUNC07G14810"/>
</dbReference>
<dbReference type="Proteomes" id="UP000026962">
    <property type="component" value="Chromosome 7"/>
</dbReference>
<evidence type="ECO:0000313" key="2">
    <source>
        <dbReference type="Proteomes" id="UP000026962"/>
    </source>
</evidence>
<sequence>MVQIFDEDWRSLMSLMLPNPHKHGYLLCNYAPLIPIENRILFYFRAYEHLRFVLYYTNNIAYRAILEKLPYTNRWFQITEGNYLLEASLKHKKYGFDDNMEKARHPETFLRLDRCFMIEEVGEELHKHDQLRCLKPHTLFFYEKMEYSEESCAMIYHDQLDNPQATVGKLLCTLEELY</sequence>
<reference evidence="1" key="1">
    <citation type="submission" date="2015-04" db="UniProtKB">
        <authorList>
            <consortium name="EnsemblPlants"/>
        </authorList>
    </citation>
    <scope>IDENTIFICATION</scope>
</reference>
<name>A0A0E0LL79_ORYPU</name>